<dbReference type="Pfam" id="PF01412">
    <property type="entry name" value="ArfGap"/>
    <property type="match status" value="1"/>
</dbReference>
<dbReference type="PANTHER" id="PTHR45686:SF4">
    <property type="entry name" value="ADP-RIBOSYLATION FACTOR GTPASE ACTIVATING PROTEIN 3, ISOFORM H"/>
    <property type="match status" value="1"/>
</dbReference>
<dbReference type="Gene3D" id="1.10.220.150">
    <property type="entry name" value="Arf GTPase activating protein"/>
    <property type="match status" value="1"/>
</dbReference>
<proteinExistence type="predicted"/>
<feature type="compositionally biased region" description="Polar residues" evidence="6">
    <location>
        <begin position="175"/>
        <end position="199"/>
    </location>
</feature>
<evidence type="ECO:0000256" key="3">
    <source>
        <dbReference type="ARBA" id="ARBA00022771"/>
    </source>
</evidence>
<feature type="region of interest" description="Disordered" evidence="6">
    <location>
        <begin position="429"/>
        <end position="448"/>
    </location>
</feature>
<dbReference type="FunFam" id="1.10.220.150:FF:000013">
    <property type="entry name" value="Putative Arf GTPase-activating protein"/>
    <property type="match status" value="1"/>
</dbReference>
<dbReference type="CDD" id="cd08831">
    <property type="entry name" value="ArfGap_ArfGap2_3_like"/>
    <property type="match status" value="1"/>
</dbReference>
<feature type="compositionally biased region" description="Gly residues" evidence="6">
    <location>
        <begin position="343"/>
        <end position="352"/>
    </location>
</feature>
<feature type="region of interest" description="Disordered" evidence="6">
    <location>
        <begin position="295"/>
        <end position="409"/>
    </location>
</feature>
<feature type="compositionally biased region" description="Basic and acidic residues" evidence="6">
    <location>
        <begin position="377"/>
        <end position="391"/>
    </location>
</feature>
<comment type="caution">
    <text evidence="8">The sequence shown here is derived from an EMBL/GenBank/DDBJ whole genome shotgun (WGS) entry which is preliminary data.</text>
</comment>
<dbReference type="Proteomes" id="UP000606974">
    <property type="component" value="Unassembled WGS sequence"/>
</dbReference>
<evidence type="ECO:0000259" key="7">
    <source>
        <dbReference type="PROSITE" id="PS50115"/>
    </source>
</evidence>
<keyword evidence="4" id="KW-0862">Zinc</keyword>
<name>A0A8H7E141_9EURO</name>
<dbReference type="PANTHER" id="PTHR45686">
    <property type="entry name" value="ADP-RIBOSYLATION FACTOR GTPASE ACTIVATING PROTEIN 3, ISOFORM H-RELATED"/>
    <property type="match status" value="1"/>
</dbReference>
<evidence type="ECO:0000313" key="8">
    <source>
        <dbReference type="EMBL" id="KAF7504223.1"/>
    </source>
</evidence>
<dbReference type="EMBL" id="JAACFV010000144">
    <property type="protein sequence ID" value="KAF7504223.1"/>
    <property type="molecule type" value="Genomic_DNA"/>
</dbReference>
<evidence type="ECO:0000256" key="6">
    <source>
        <dbReference type="SAM" id="MobiDB-lite"/>
    </source>
</evidence>
<feature type="domain" description="Arf-GAP" evidence="7">
    <location>
        <begin position="9"/>
        <end position="129"/>
    </location>
</feature>
<protein>
    <recommendedName>
        <fullName evidence="7">Arf-GAP domain-containing protein</fullName>
    </recommendedName>
</protein>
<evidence type="ECO:0000256" key="4">
    <source>
        <dbReference type="ARBA" id="ARBA00022833"/>
    </source>
</evidence>
<dbReference type="InterPro" id="IPR037278">
    <property type="entry name" value="ARFGAP/RecO"/>
</dbReference>
<evidence type="ECO:0000256" key="5">
    <source>
        <dbReference type="PROSITE-ProRule" id="PRU00288"/>
    </source>
</evidence>
<dbReference type="SMART" id="SM00105">
    <property type="entry name" value="ArfGap"/>
    <property type="match status" value="1"/>
</dbReference>
<dbReference type="InterPro" id="IPR038508">
    <property type="entry name" value="ArfGAP_dom_sf"/>
</dbReference>
<dbReference type="PRINTS" id="PR00405">
    <property type="entry name" value="REVINTRACTNG"/>
</dbReference>
<dbReference type="PROSITE" id="PS50115">
    <property type="entry name" value="ARFGAP"/>
    <property type="match status" value="1"/>
</dbReference>
<keyword evidence="3 5" id="KW-0863">Zinc-finger</keyword>
<evidence type="ECO:0000256" key="2">
    <source>
        <dbReference type="ARBA" id="ARBA00022723"/>
    </source>
</evidence>
<dbReference type="GO" id="GO:0005096">
    <property type="term" value="F:GTPase activator activity"/>
    <property type="evidence" value="ECO:0007669"/>
    <property type="project" value="UniProtKB-KW"/>
</dbReference>
<sequence length="493" mass="52630">MSASKSQSQKLFEKLKTKPANRVCFDCGQKNPTWSSVPFGIYLCLDCSSNHRNLGVHISFVRSTNLDVWQWEQLRIMKVGGNESATKFFQSNGGTAALASKDPKVKYTSTVATKYKDELKRRAALDSQDYPGEVVVTDDYVAAASDGTSTPVGEPNDDFFSSWDKPTIKRPSNPPSRTGTPPTVSRTSSPFLSANQNGTAAAGRPKSPSPLATTESSETAVPAPVVVRATSSPAIRKGPTAAGPRKTNILGAKRGQKLGAKQVVGEDIDFEAAEKKAKEEAERIDRLGYDTEAEKAAEAAKTKSTLSNNTEIAAPIPISPPKTGYGSQQGHQRSPSEIERLGMGMGRLGFGQTGSIKSSTAPAPKKLGFGAVGASKAADDDGEKFAREKFGGQKGISSDEFFGRNTFDPSAQAEAKTRLQGFEGATSISSNAYFGRPEDDLPKEENYGDLESAARDFVRKFGLTAGDDLEDITQRLGEGASKLQGAIRAYLNS</sequence>
<dbReference type="OrthoDB" id="983479at2759"/>
<dbReference type="GO" id="GO:0000139">
    <property type="term" value="C:Golgi membrane"/>
    <property type="evidence" value="ECO:0007669"/>
    <property type="project" value="GOC"/>
</dbReference>
<keyword evidence="2" id="KW-0479">Metal-binding</keyword>
<dbReference type="SUPFAM" id="SSF57863">
    <property type="entry name" value="ArfGap/RecO-like zinc finger"/>
    <property type="match status" value="1"/>
</dbReference>
<keyword evidence="1" id="KW-0343">GTPase activation</keyword>
<feature type="region of interest" description="Disordered" evidence="6">
    <location>
        <begin position="145"/>
        <end position="223"/>
    </location>
</feature>
<dbReference type="InterPro" id="IPR001164">
    <property type="entry name" value="ArfGAP_dom"/>
</dbReference>
<feature type="compositionally biased region" description="Basic and acidic residues" evidence="6">
    <location>
        <begin position="436"/>
        <end position="448"/>
    </location>
</feature>
<dbReference type="AlphaFoldDB" id="A0A8H7E141"/>
<accession>A0A8H7E141</accession>
<evidence type="ECO:0000313" key="9">
    <source>
        <dbReference type="Proteomes" id="UP000606974"/>
    </source>
</evidence>
<keyword evidence="9" id="KW-1185">Reference proteome</keyword>
<organism evidence="8 9">
    <name type="scientific">Endocarpon pusillum</name>
    <dbReference type="NCBI Taxonomy" id="364733"/>
    <lineage>
        <taxon>Eukaryota</taxon>
        <taxon>Fungi</taxon>
        <taxon>Dikarya</taxon>
        <taxon>Ascomycota</taxon>
        <taxon>Pezizomycotina</taxon>
        <taxon>Eurotiomycetes</taxon>
        <taxon>Chaetothyriomycetidae</taxon>
        <taxon>Verrucariales</taxon>
        <taxon>Verrucariaceae</taxon>
        <taxon>Endocarpon</taxon>
    </lineage>
</organism>
<dbReference type="GO" id="GO:0008270">
    <property type="term" value="F:zinc ion binding"/>
    <property type="evidence" value="ECO:0007669"/>
    <property type="project" value="UniProtKB-KW"/>
</dbReference>
<reference evidence="8" key="1">
    <citation type="submission" date="2020-02" db="EMBL/GenBank/DDBJ databases">
        <authorList>
            <person name="Palmer J.M."/>
        </authorList>
    </citation>
    <scope>NUCLEOTIDE SEQUENCE</scope>
    <source>
        <strain evidence="8">EPUS1.4</strain>
        <tissue evidence="8">Thallus</tissue>
    </source>
</reference>
<gene>
    <name evidence="8" type="ORF">GJ744_002545</name>
</gene>
<dbReference type="GO" id="GO:0048205">
    <property type="term" value="P:COPI coating of Golgi vesicle"/>
    <property type="evidence" value="ECO:0007669"/>
    <property type="project" value="TreeGrafter"/>
</dbReference>
<evidence type="ECO:0000256" key="1">
    <source>
        <dbReference type="ARBA" id="ARBA00022468"/>
    </source>
</evidence>